<dbReference type="AlphaFoldDB" id="A0AAE3M1L9"/>
<evidence type="ECO:0000313" key="3">
    <source>
        <dbReference type="Proteomes" id="UP001209229"/>
    </source>
</evidence>
<dbReference type="RefSeq" id="WP_301189040.1">
    <property type="nucleotide sequence ID" value="NZ_JAPDPJ010000003.1"/>
</dbReference>
<dbReference type="InterPro" id="IPR027417">
    <property type="entry name" value="P-loop_NTPase"/>
</dbReference>
<dbReference type="PANTHER" id="PTHR32114">
    <property type="entry name" value="ABC TRANSPORTER ABCH.3"/>
    <property type="match status" value="1"/>
</dbReference>
<comment type="caution">
    <text evidence="2">The sequence shown here is derived from an EMBL/GenBank/DDBJ whole genome shotgun (WGS) entry which is preliminary data.</text>
</comment>
<keyword evidence="1" id="KW-0175">Coiled coil</keyword>
<proteinExistence type="predicted"/>
<gene>
    <name evidence="2" type="ORF">OM075_03260</name>
</gene>
<accession>A0AAE3M1L9</accession>
<organism evidence="2 3">
    <name type="scientific">Plebeiibacterium sediminum</name>
    <dbReference type="NCBI Taxonomy" id="2992112"/>
    <lineage>
        <taxon>Bacteria</taxon>
        <taxon>Pseudomonadati</taxon>
        <taxon>Bacteroidota</taxon>
        <taxon>Bacteroidia</taxon>
        <taxon>Marinilabiliales</taxon>
        <taxon>Marinilabiliaceae</taxon>
        <taxon>Plebeiibacterium</taxon>
    </lineage>
</organism>
<dbReference type="PANTHER" id="PTHR32114:SF2">
    <property type="entry name" value="ABC TRANSPORTER ABCH.3"/>
    <property type="match status" value="1"/>
</dbReference>
<keyword evidence="3" id="KW-1185">Reference proteome</keyword>
<sequence>MIPVKLTIEGLYSYQSKQSIDFKKLSDNHLFGIFGSVGSGKSSILEAIIFSLYGKTDRLLKSGDNRNYNMMNLKSDKLFIEFDFITGKDQKEFKVVVEGRRNSKKFDDVKTFSRTAYIKNGGDYAPITTEELEDFIGLSYENFKRTVIIPQGKFQEFLQLSNAERTKMMKELFNLEKYELYNKTKRLEEKNNESINKLKGSLEQLGDVSDEQLTELETKQKETTAKLSSLNEKQEKQTILLKELDQLKENTLLLDEFSKKKKVLDEKSSTIKKLEKDIADYEYCAIQFKSICDAIDRHQAKINQLNQNIKSETETHKALKETYGQKSKDYTKIQSEYEQLDERRKELEFIKKLMDISLAKAKVEKNLSRKENGEKAVKDVIEAISTLETLEKEKSAYLTELRKSLPNIEELSQAQKWHLENNNFIKQLNDITLEHDKLKNTIHNNTSEINELIQNSAFKNGDTKDFNKYLELINEESVKTEQELKKINILIEENLIYSGLERYAQNLKDGSQCPLCGSESHPEPFSNHDLTTKVNNLKKSKSDIENKVKQLNTFFQQINNKIIVLKPQTEQLVTLENKKQDVKLQYEKHQNSVITKFKDINIVNEAVAKIKETQTIIDKTEKELSINKSNYQESLKNKEKYQIGLQKIQSEIDAEQNTIKVLSQQIPSAFFEKYDNFNNTKLQESYDDVSNSINKITKEYKQLHEEIESVKKKIDQLEGSLSANQNFLKAEESEITKQKQILNDKILASEFTDLTSIKTILAKDIDINKEKEIITNYHKEHQTVDHKIKELQALLLDKKYDSNEHAQCIAELKSITADINTTNQIQGEISTKIKDLRKKLFTKVELEKDLNIRNERGENIKIMKRMFHGSGFVNYISSVYLQNLCLAANERFFKMTKQKLSLELSNDNNFEVRDYLNGGKLRSVKTLSGGQTFQAALSLALALADNVQALTQTDQNFFFLDEGFGSLDKESMEIVFNTLKGLKKENRIVGIISHVEELQQEIPLFLKIVQDEESGSCINESY</sequence>
<reference evidence="2" key="1">
    <citation type="submission" date="2022-10" db="EMBL/GenBank/DDBJ databases">
        <authorList>
            <person name="Yu W.X."/>
        </authorList>
    </citation>
    <scope>NUCLEOTIDE SEQUENCE</scope>
    <source>
        <strain evidence="2">AAT</strain>
    </source>
</reference>
<dbReference type="SUPFAM" id="SSF52540">
    <property type="entry name" value="P-loop containing nucleoside triphosphate hydrolases"/>
    <property type="match status" value="1"/>
</dbReference>
<dbReference type="Gene3D" id="3.40.50.300">
    <property type="entry name" value="P-loop containing nucleotide triphosphate hydrolases"/>
    <property type="match status" value="2"/>
</dbReference>
<dbReference type="Proteomes" id="UP001209229">
    <property type="component" value="Unassembled WGS sequence"/>
</dbReference>
<feature type="coiled-coil region" evidence="1">
    <location>
        <begin position="213"/>
        <end position="250"/>
    </location>
</feature>
<evidence type="ECO:0000256" key="1">
    <source>
        <dbReference type="SAM" id="Coils"/>
    </source>
</evidence>
<name>A0AAE3M1L9_9BACT</name>
<dbReference type="Pfam" id="PF13558">
    <property type="entry name" value="SbcC_Walker_B"/>
    <property type="match status" value="1"/>
</dbReference>
<feature type="coiled-coil region" evidence="1">
    <location>
        <begin position="295"/>
        <end position="350"/>
    </location>
</feature>
<evidence type="ECO:0000313" key="2">
    <source>
        <dbReference type="EMBL" id="MCW3785468.1"/>
    </source>
</evidence>
<dbReference type="EMBL" id="JAPDPJ010000003">
    <property type="protein sequence ID" value="MCW3785468.1"/>
    <property type="molecule type" value="Genomic_DNA"/>
</dbReference>
<protein>
    <submittedName>
        <fullName evidence="2">AAA family ATPase</fullName>
    </submittedName>
</protein>
<feature type="coiled-coil region" evidence="1">
    <location>
        <begin position="572"/>
        <end position="720"/>
    </location>
</feature>